<proteinExistence type="predicted"/>
<evidence type="ECO:0000313" key="3">
    <source>
        <dbReference type="Proteomes" id="UP000092741"/>
    </source>
</evidence>
<organism evidence="2 3">
    <name type="scientific">Vibrio natriegens NBRC 15636 = ATCC 14048 = DSM 759</name>
    <dbReference type="NCBI Taxonomy" id="1219067"/>
    <lineage>
        <taxon>Bacteria</taxon>
        <taxon>Pseudomonadati</taxon>
        <taxon>Pseudomonadota</taxon>
        <taxon>Gammaproteobacteria</taxon>
        <taxon>Vibrionales</taxon>
        <taxon>Vibrionaceae</taxon>
        <taxon>Vibrio</taxon>
    </lineage>
</organism>
<evidence type="ECO:0000256" key="1">
    <source>
        <dbReference type="SAM" id="SignalP"/>
    </source>
</evidence>
<dbReference type="KEGG" id="vna:PN96_10300"/>
<protein>
    <recommendedName>
        <fullName evidence="4">Peptidase metallopeptidase domain-containing protein</fullName>
    </recommendedName>
</protein>
<evidence type="ECO:0008006" key="4">
    <source>
        <dbReference type="Google" id="ProtNLM"/>
    </source>
</evidence>
<evidence type="ECO:0000313" key="2">
    <source>
        <dbReference type="EMBL" id="ANQ11799.1"/>
    </source>
</evidence>
<dbReference type="InterPro" id="IPR024079">
    <property type="entry name" value="MetalloPept_cat_dom_sf"/>
</dbReference>
<sequence length="817" mass="86963">MKHSTLTVAIAALLSAGAVQAGGPLYTTEDGNPTPFLWDTSNGSIPVYVDGGDAFTYDYDGSVFLSIERAQQITQFAFSQWNNVKTSTFQADVAGTIEEQTGIADVDGSNALQFYTQQNGYGFWMLYDTDGSILENVFGVPKTAVLGIAFPEIADGNNVIIEATAVINGWNVYANDNAGLQIAGVFTHEIGHAINLSHSQTNGHIGYRSNPSTPLFPGVKGCNVEAVHAHDTGNWYLGEINRADPEVIETMYPFIGHHGAGAVAQSTVNITDDRVAISNLYPTQEYLSQFGSIEGTLRLKDGSTEYSGVNIIARNIDDPLFDAVSAQSGNLTQGKVGPDGYFKINGLTPGQSYVLYTEEINSGAYPTATSEILSVAEYWNDNESSNPASDDPCDVTPIVAEAGQTKTADLVFNGYQDGVDFKQVVYAHLSDLAKNGKSSIGMAGSTPFIWDESKGFKLLPDYLSTGSAKMSANGNKLLVNSDHDRNGINAPVIWTDANGVMPLGDLTGNACGGSSEQGKSAATGWDIDASGNTVVGTAYKDADGNGTCTTYFTGDVVPFIWTPKEGMRELDTRNVDWSNAAWARAHAVSGNGEVVMGALGGYKAVAWVNEGEMINLYDAVGAMGAYTSSHDGKQVALQTRTGNVLLWDHTKEGDAAFTDIGGLEWCKDVPLVMLGSDFCETRGIDWVHAAIGKYTGLMPADMSDNGDVIIGRAGDIRTGFTGAIYIKGLGWMKLDEFYAKQGVLEAQDAYMDNPMSLSGSGAKMTGGVTGYSVAFHVDMSHVYVCENGASVKTGFPNGLINKMNSGAEFGRCEHLND</sequence>
<dbReference type="AlphaFoldDB" id="A0AAN0Y155"/>
<feature type="chain" id="PRO_5042996779" description="Peptidase metallopeptidase domain-containing protein" evidence="1">
    <location>
        <begin position="22"/>
        <end position="817"/>
    </location>
</feature>
<dbReference type="GO" id="GO:0008237">
    <property type="term" value="F:metallopeptidase activity"/>
    <property type="evidence" value="ECO:0007669"/>
    <property type="project" value="InterPro"/>
</dbReference>
<name>A0AAN0Y155_VIBNA</name>
<feature type="signal peptide" evidence="1">
    <location>
        <begin position="1"/>
        <end position="21"/>
    </location>
</feature>
<keyword evidence="3" id="KW-1185">Reference proteome</keyword>
<accession>A0AAN0Y155</accession>
<dbReference type="Gene3D" id="3.40.390.10">
    <property type="entry name" value="Collagenase (Catalytic Domain)"/>
    <property type="match status" value="1"/>
</dbReference>
<dbReference type="EMBL" id="CP016345">
    <property type="protein sequence ID" value="ANQ11799.1"/>
    <property type="molecule type" value="Genomic_DNA"/>
</dbReference>
<keyword evidence="1" id="KW-0732">Signal</keyword>
<dbReference type="Proteomes" id="UP000092741">
    <property type="component" value="Chromosome 1"/>
</dbReference>
<dbReference type="SUPFAM" id="SSF55486">
    <property type="entry name" value="Metalloproteases ('zincins'), catalytic domain"/>
    <property type="match status" value="1"/>
</dbReference>
<gene>
    <name evidence="2" type="ORF">BA890_03040</name>
</gene>
<dbReference type="RefSeq" id="WP_014230972.1">
    <property type="nucleotide sequence ID" value="NZ_ATFJ01000011.1"/>
</dbReference>
<reference evidence="2 3" key="1">
    <citation type="submission" date="2016-07" db="EMBL/GenBank/DDBJ databases">
        <title>Developing Vibrio natriegens as a novel, fast-growing host for biotechnology.</title>
        <authorList>
            <person name="Weinstock M.T."/>
            <person name="Hesek E.D."/>
            <person name="Wilson C.M."/>
            <person name="Gibson D.G."/>
        </authorList>
    </citation>
    <scope>NUCLEOTIDE SEQUENCE [LARGE SCALE GENOMIC DNA]</scope>
    <source>
        <strain evidence="2 3">ATCC 14048</strain>
    </source>
</reference>